<dbReference type="InterPro" id="IPR029063">
    <property type="entry name" value="SAM-dependent_MTases_sf"/>
</dbReference>
<gene>
    <name evidence="3" type="ORF">WG926_24150</name>
</gene>
<keyword evidence="2" id="KW-0808">Transferase</keyword>
<dbReference type="Pfam" id="PF04989">
    <property type="entry name" value="RMNT_CmcI"/>
    <property type="match status" value="1"/>
</dbReference>
<dbReference type="GO" id="GO:0008168">
    <property type="term" value="F:methyltransferase activity"/>
    <property type="evidence" value="ECO:0007669"/>
    <property type="project" value="UniProtKB-KW"/>
</dbReference>
<dbReference type="InterPro" id="IPR007072">
    <property type="entry name" value="RNMT_CmcI"/>
</dbReference>
<proteinExistence type="predicted"/>
<evidence type="ECO:0000256" key="1">
    <source>
        <dbReference type="ARBA" id="ARBA00022603"/>
    </source>
</evidence>
<dbReference type="PANTHER" id="PTHR40048">
    <property type="entry name" value="RHAMNOSYL O-METHYLTRANSFERASE"/>
    <property type="match status" value="1"/>
</dbReference>
<keyword evidence="4" id="KW-1185">Reference proteome</keyword>
<dbReference type="Gene3D" id="3.40.50.150">
    <property type="entry name" value="Vaccinia Virus protein VP39"/>
    <property type="match status" value="1"/>
</dbReference>
<protein>
    <submittedName>
        <fullName evidence="3">CmcI family methyltransferase</fullName>
    </submittedName>
</protein>
<dbReference type="PANTHER" id="PTHR40048:SF1">
    <property type="entry name" value="RHAMNOSYL O-METHYLTRANSFERASE"/>
    <property type="match status" value="1"/>
</dbReference>
<dbReference type="SUPFAM" id="SSF53335">
    <property type="entry name" value="S-adenosyl-L-methionine-dependent methyltransferases"/>
    <property type="match status" value="1"/>
</dbReference>
<organism evidence="3 4">
    <name type="scientific">Tistrella arctica</name>
    <dbReference type="NCBI Taxonomy" id="3133430"/>
    <lineage>
        <taxon>Bacteria</taxon>
        <taxon>Pseudomonadati</taxon>
        <taxon>Pseudomonadota</taxon>
        <taxon>Alphaproteobacteria</taxon>
        <taxon>Geminicoccales</taxon>
        <taxon>Geminicoccaceae</taxon>
        <taxon>Tistrella</taxon>
    </lineage>
</organism>
<comment type="caution">
    <text evidence="3">The sequence shown here is derived from an EMBL/GenBank/DDBJ whole genome shotgun (WGS) entry which is preliminary data.</text>
</comment>
<dbReference type="Proteomes" id="UP001413721">
    <property type="component" value="Unassembled WGS sequence"/>
</dbReference>
<accession>A0ABU9YRY9</accession>
<evidence type="ECO:0000256" key="2">
    <source>
        <dbReference type="ARBA" id="ARBA00022679"/>
    </source>
</evidence>
<evidence type="ECO:0000313" key="4">
    <source>
        <dbReference type="Proteomes" id="UP001413721"/>
    </source>
</evidence>
<dbReference type="RefSeq" id="WP_345938466.1">
    <property type="nucleotide sequence ID" value="NZ_JBBKTW010000011.1"/>
</dbReference>
<keyword evidence="1 3" id="KW-0489">Methyltransferase</keyword>
<evidence type="ECO:0000313" key="3">
    <source>
        <dbReference type="EMBL" id="MEN2991427.1"/>
    </source>
</evidence>
<dbReference type="GO" id="GO:0032259">
    <property type="term" value="P:methylation"/>
    <property type="evidence" value="ECO:0007669"/>
    <property type="project" value="UniProtKB-KW"/>
</dbReference>
<sequence>MPEVSDHPAIDAEAEARIIRDFLRLTFRRFTETGDTYRSHWLGVPAIKYPTDLMMYQELIVRRRPDLIVETGTHRGGSALFLATICELIGHGAVISIDIGNTPDKQLPQHPRLRFVGGSSTDPDIVAMVHARAAELGQSRDDGAVAEVMVILDSDHRLLHVFEELETYAPLIRPGGYIIAEDTHVNGRPNWPEYGPGPGEAVALFLTRHREFQVDHACTRFAMTLNAGGYLRRRALEPNTAVDA</sequence>
<name>A0ABU9YRY9_9PROT</name>
<reference evidence="3 4" key="1">
    <citation type="submission" date="2024-03" db="EMBL/GenBank/DDBJ databases">
        <title>High-quality draft genome sequencing of Tistrella sp. BH-R2-4.</title>
        <authorList>
            <person name="Dong C."/>
        </authorList>
    </citation>
    <scope>NUCLEOTIDE SEQUENCE [LARGE SCALE GENOMIC DNA]</scope>
    <source>
        <strain evidence="3 4">BH-R2-4</strain>
    </source>
</reference>
<dbReference type="EMBL" id="JBBKTW010000011">
    <property type="protein sequence ID" value="MEN2991427.1"/>
    <property type="molecule type" value="Genomic_DNA"/>
</dbReference>